<dbReference type="Proteomes" id="UP000663090">
    <property type="component" value="Chromosome"/>
</dbReference>
<name>A0ABX7NIT7_9BACT</name>
<protein>
    <recommendedName>
        <fullName evidence="3">DUF2225 domain-containing protein</fullName>
    </recommendedName>
</protein>
<keyword evidence="2" id="KW-1185">Reference proteome</keyword>
<dbReference type="RefSeq" id="WP_206718926.1">
    <property type="nucleotide sequence ID" value="NZ_CP071091.1"/>
</dbReference>
<organism evidence="1 2">
    <name type="scientific">Myxococcus landrumensis</name>
    <dbReference type="NCBI Taxonomy" id="2813577"/>
    <lineage>
        <taxon>Bacteria</taxon>
        <taxon>Pseudomonadati</taxon>
        <taxon>Myxococcota</taxon>
        <taxon>Myxococcia</taxon>
        <taxon>Myxococcales</taxon>
        <taxon>Cystobacterineae</taxon>
        <taxon>Myxococcaceae</taxon>
        <taxon>Myxococcus</taxon>
    </lineage>
</organism>
<evidence type="ECO:0000313" key="2">
    <source>
        <dbReference type="Proteomes" id="UP000663090"/>
    </source>
</evidence>
<dbReference type="EMBL" id="CP071091">
    <property type="protein sequence ID" value="QSQ17296.1"/>
    <property type="molecule type" value="Genomic_DNA"/>
</dbReference>
<evidence type="ECO:0000313" key="1">
    <source>
        <dbReference type="EMBL" id="QSQ17296.1"/>
    </source>
</evidence>
<sequence>MTTIRVNRVQCAVCDSVSEQRSLGSTSTFGHPDLDGRPDLLARTTLRFWVQTCPACGYCATSLDDAPAGASEVVHSEAYLAQLHQANTPALANEFLCQALLLESSGDKRGAAAARLHAAWTADDSRDEGLAHRCRTQAADLLLAAPPRPESNAHEDLGWRGWSGVQEVDLYRRAGRSDDARREAERVRRGGVSILVEQLLTYELEALERGDTARHTVGEALGQPSDTTVGGTIEDPLLGYLLRHYGQFATKAEHQAARMNTFKTKDGTRWATEQPELLALLAEGKAGLGRMLERRFLAEHPHEVVLNRCPQCGALARTPLARQCRACPHTWRESAR</sequence>
<accession>A0ABX7NIT7</accession>
<proteinExistence type="predicted"/>
<reference evidence="1 2" key="1">
    <citation type="submission" date="2021-02" db="EMBL/GenBank/DDBJ databases">
        <title>De Novo genome assembly of isolated myxobacteria.</title>
        <authorList>
            <person name="Stevens D.C."/>
        </authorList>
    </citation>
    <scope>NUCLEOTIDE SEQUENCE [LARGE SCALE GENOMIC DNA]</scope>
    <source>
        <strain evidence="1 2">SCHIC003</strain>
    </source>
</reference>
<gene>
    <name evidence="1" type="ORF">JY572_15065</name>
</gene>
<evidence type="ECO:0008006" key="3">
    <source>
        <dbReference type="Google" id="ProtNLM"/>
    </source>
</evidence>